<dbReference type="PATRIC" id="fig|1126211.3.peg.4089"/>
<proteinExistence type="predicted"/>
<dbReference type="HOGENOM" id="CLU_1217813_0_0_9"/>
<dbReference type="AlphaFoldDB" id="I2CBW0"/>
<gene>
    <name evidence="1" type="ORF">MUS_4301</name>
</gene>
<protein>
    <recommendedName>
        <fullName evidence="3">DUF5343 domain-containing protein</fullName>
    </recommendedName>
</protein>
<accession>I2CBW0</accession>
<organism evidence="1 2">
    <name type="scientific">Bacillus amyloliquefaciens (strain Y2)</name>
    <name type="common">Bacillus amyloliquefaciens subsp. plantarum (strain B9601-Y2)</name>
    <dbReference type="NCBI Taxonomy" id="1155777"/>
    <lineage>
        <taxon>Bacteria</taxon>
        <taxon>Bacillati</taxon>
        <taxon>Bacillota</taxon>
        <taxon>Bacilli</taxon>
        <taxon>Bacillales</taxon>
        <taxon>Bacillaceae</taxon>
        <taxon>Bacillus</taxon>
        <taxon>Bacillus amyloliquefaciens group</taxon>
    </lineage>
</organism>
<dbReference type="Proteomes" id="UP000002878">
    <property type="component" value="Chromosome"/>
</dbReference>
<name>I2CBW0_BACAY</name>
<sequence>MKKRSRGFPRFNLENTLKFAKLIRSYSGDSDIEKDLITKALGYKKYSGAVGNKIASLKHFGLLERSSGNYKLTQLSKRIIDSMSEKDFQSALRTAFLQPELFAELFNKYSSEGAIPDNLPEILNAYHEISDNSSEYASRIFIESALFANIIHKNKRIIKSNREETFMDKKNSTPREALEQGTIEMQRFDFSLTNGKSAKIIVPGTLIKRDIQIIRKQIETLELQVEE</sequence>
<reference evidence="1 2" key="1">
    <citation type="journal article" date="2012" name="J. Biotechnol.">
        <title>Genome sequence of the plant growth promoting strain Bacillus amyloliquefaciens subsp. plantarum B9601-Y2 and expression of mersacidin and other secondary metabolites.</title>
        <authorList>
            <person name="He P."/>
            <person name="Hao K."/>
            <person name="Blom J."/>
            <person name="Ruckert C."/>
            <person name="Vater J."/>
            <person name="Mao Z."/>
            <person name="Wu Y."/>
            <person name="Hou M."/>
            <person name="He P."/>
            <person name="He Y."/>
            <person name="Borriss R."/>
        </authorList>
    </citation>
    <scope>NUCLEOTIDE SEQUENCE [LARGE SCALE GENOMIC DNA]</scope>
    <source>
        <strain evidence="1">Y2</strain>
    </source>
</reference>
<dbReference type="RefSeq" id="WP_014419244.1">
    <property type="nucleotide sequence ID" value="NC_017061.1"/>
</dbReference>
<evidence type="ECO:0000313" key="2">
    <source>
        <dbReference type="Proteomes" id="UP000002878"/>
    </source>
</evidence>
<dbReference type="KEGG" id="bya:BANAU_3799"/>
<evidence type="ECO:0000313" key="1">
    <source>
        <dbReference type="EMBL" id="AFJ64134.1"/>
    </source>
</evidence>
<evidence type="ECO:0008006" key="3">
    <source>
        <dbReference type="Google" id="ProtNLM"/>
    </source>
</evidence>
<dbReference type="KEGG" id="bqy:MUS_4301"/>
<dbReference type="EMBL" id="CP003332">
    <property type="protein sequence ID" value="AFJ64134.1"/>
    <property type="molecule type" value="Genomic_DNA"/>
</dbReference>